<feature type="region of interest" description="Disordered" evidence="1">
    <location>
        <begin position="110"/>
        <end position="144"/>
    </location>
</feature>
<accession>A0ABQ7L5R9</accession>
<protein>
    <submittedName>
        <fullName evidence="2">Uncharacterized protein</fullName>
    </submittedName>
</protein>
<evidence type="ECO:0000313" key="2">
    <source>
        <dbReference type="EMBL" id="KAG5381918.1"/>
    </source>
</evidence>
<keyword evidence="3" id="KW-1185">Reference proteome</keyword>
<evidence type="ECO:0000256" key="1">
    <source>
        <dbReference type="SAM" id="MobiDB-lite"/>
    </source>
</evidence>
<organism evidence="2 3">
    <name type="scientific">Brassica rapa subsp. trilocularis</name>
    <dbReference type="NCBI Taxonomy" id="1813537"/>
    <lineage>
        <taxon>Eukaryota</taxon>
        <taxon>Viridiplantae</taxon>
        <taxon>Streptophyta</taxon>
        <taxon>Embryophyta</taxon>
        <taxon>Tracheophyta</taxon>
        <taxon>Spermatophyta</taxon>
        <taxon>Magnoliopsida</taxon>
        <taxon>eudicotyledons</taxon>
        <taxon>Gunneridae</taxon>
        <taxon>Pentapetalae</taxon>
        <taxon>rosids</taxon>
        <taxon>malvids</taxon>
        <taxon>Brassicales</taxon>
        <taxon>Brassicaceae</taxon>
        <taxon>Brassiceae</taxon>
        <taxon>Brassica</taxon>
    </lineage>
</organism>
<comment type="caution">
    <text evidence="2">The sequence shown here is derived from an EMBL/GenBank/DDBJ whole genome shotgun (WGS) entry which is preliminary data.</text>
</comment>
<reference evidence="2 3" key="1">
    <citation type="submission" date="2021-03" db="EMBL/GenBank/DDBJ databases">
        <authorList>
            <person name="King G.J."/>
            <person name="Bancroft I."/>
            <person name="Baten A."/>
            <person name="Bloomfield J."/>
            <person name="Borpatragohain P."/>
            <person name="He Z."/>
            <person name="Irish N."/>
            <person name="Irwin J."/>
            <person name="Liu K."/>
            <person name="Mauleon R.P."/>
            <person name="Moore J."/>
            <person name="Morris R."/>
            <person name="Ostergaard L."/>
            <person name="Wang B."/>
            <person name="Wells R."/>
        </authorList>
    </citation>
    <scope>NUCLEOTIDE SEQUENCE [LARGE SCALE GENOMIC DNA]</scope>
    <source>
        <strain evidence="2">R-o-18</strain>
        <tissue evidence="2">Leaf</tissue>
    </source>
</reference>
<gene>
    <name evidence="2" type="primary">A09g500960.1_BraROA</name>
    <name evidence="2" type="ORF">IGI04_033388</name>
</gene>
<dbReference type="Proteomes" id="UP000823674">
    <property type="component" value="Chromosome A09"/>
</dbReference>
<feature type="compositionally biased region" description="Basic and acidic residues" evidence="1">
    <location>
        <begin position="113"/>
        <end position="129"/>
    </location>
</feature>
<dbReference type="EMBL" id="JADBGQ010000008">
    <property type="protein sequence ID" value="KAG5381918.1"/>
    <property type="molecule type" value="Genomic_DNA"/>
</dbReference>
<sequence length="182" mass="19836">SLSGCATQWIRIDVRAHRSKTQSLEDGIDEQKECRNSLKTDGSGGWYGDGSDASCVPAVSDLKVDPTSSAIATSRRPKGPRVISTPLVSPELQRNQRQLRYLTIRWRAPNGSRDAKQGDKLSGDRQREEVEMDTAGDSGAFSQHQTAPERLGEIGDFNKIVECQILIAAAACKQPVVSHCPC</sequence>
<evidence type="ECO:0000313" key="3">
    <source>
        <dbReference type="Proteomes" id="UP000823674"/>
    </source>
</evidence>
<feature type="non-terminal residue" evidence="2">
    <location>
        <position position="1"/>
    </location>
</feature>
<proteinExistence type="predicted"/>
<name>A0ABQ7L5R9_BRACM</name>